<dbReference type="PANTHER" id="PTHR30164">
    <property type="entry name" value="MTFA PEPTIDASE"/>
    <property type="match status" value="1"/>
</dbReference>
<proteinExistence type="predicted"/>
<dbReference type="EMBL" id="JBHSRS010000084">
    <property type="protein sequence ID" value="MFC6283989.1"/>
    <property type="molecule type" value="Genomic_DNA"/>
</dbReference>
<reference evidence="2" key="1">
    <citation type="journal article" date="2019" name="Int. J. Syst. Evol. Microbiol.">
        <title>The Global Catalogue of Microorganisms (GCM) 10K type strain sequencing project: providing services to taxonomists for standard genome sequencing and annotation.</title>
        <authorList>
            <consortium name="The Broad Institute Genomics Platform"/>
            <consortium name="The Broad Institute Genome Sequencing Center for Infectious Disease"/>
            <person name="Wu L."/>
            <person name="Ma J."/>
        </authorList>
    </citation>
    <scope>NUCLEOTIDE SEQUENCE [LARGE SCALE GENOMIC DNA]</scope>
    <source>
        <strain evidence="2">CCUG 39402</strain>
    </source>
</reference>
<evidence type="ECO:0000313" key="2">
    <source>
        <dbReference type="Proteomes" id="UP001596270"/>
    </source>
</evidence>
<dbReference type="InterPro" id="IPR042252">
    <property type="entry name" value="MtfA_N"/>
</dbReference>
<dbReference type="CDD" id="cd20169">
    <property type="entry name" value="Peptidase_M90_mtfA"/>
    <property type="match status" value="1"/>
</dbReference>
<dbReference type="Proteomes" id="UP001596270">
    <property type="component" value="Unassembled WGS sequence"/>
</dbReference>
<keyword evidence="2" id="KW-1185">Reference proteome</keyword>
<gene>
    <name evidence="1" type="ORF">ACFQND_22415</name>
</gene>
<evidence type="ECO:0000313" key="1">
    <source>
        <dbReference type="EMBL" id="MFC6283989.1"/>
    </source>
</evidence>
<dbReference type="InterPro" id="IPR010384">
    <property type="entry name" value="MtfA_fam"/>
</dbReference>
<dbReference type="PANTHER" id="PTHR30164:SF2">
    <property type="entry name" value="PROTEIN MTFA"/>
    <property type="match status" value="1"/>
</dbReference>
<comment type="caution">
    <text evidence="1">The sequence shown here is derived from an EMBL/GenBank/DDBJ whole genome shotgun (WGS) entry which is preliminary data.</text>
</comment>
<dbReference type="Pfam" id="PF06167">
    <property type="entry name" value="Peptidase_M90"/>
    <property type="match status" value="1"/>
</dbReference>
<dbReference type="Gene3D" id="3.40.390.10">
    <property type="entry name" value="Collagenase (Catalytic Domain)"/>
    <property type="match status" value="1"/>
</dbReference>
<sequence length="259" mass="28610">MPTWLQKLLTRTGLAPRPIPEALWQRTLAHYPFLAALPAADKAQLRKLTGSFLAKKEFTGAHGLEVTDAMAVAIAAQACLPVIRIGLKYYNGFTGIVVHPGAMVARREVTDAAGVVHHYREVLAGEAMQHGPVTLSWEDASTPGDERGHNVVIHEFVHKLDMYDGAPNGAPPLPSRAARAQWQAVMQAAYEGFRRQVTMAERFGAEWPWLDAYGATSPVEFFAVASEAYFVNRERFSVDFAPLTALFDQFYRPKMAATQ</sequence>
<dbReference type="RefSeq" id="WP_371440079.1">
    <property type="nucleotide sequence ID" value="NZ_JBHSRS010000084.1"/>
</dbReference>
<name>A0ABW1U2B0_9BURK</name>
<dbReference type="Gene3D" id="1.10.472.150">
    <property type="entry name" value="Glucose-regulated metallo-peptidase M90, N-terminal domain"/>
    <property type="match status" value="1"/>
</dbReference>
<protein>
    <submittedName>
        <fullName evidence="1">Zinc-dependent peptidase</fullName>
    </submittedName>
</protein>
<organism evidence="1 2">
    <name type="scientific">Polaromonas aquatica</name>
    <dbReference type="NCBI Taxonomy" id="332657"/>
    <lineage>
        <taxon>Bacteria</taxon>
        <taxon>Pseudomonadati</taxon>
        <taxon>Pseudomonadota</taxon>
        <taxon>Betaproteobacteria</taxon>
        <taxon>Burkholderiales</taxon>
        <taxon>Comamonadaceae</taxon>
        <taxon>Polaromonas</taxon>
    </lineage>
</organism>
<dbReference type="InterPro" id="IPR024079">
    <property type="entry name" value="MetalloPept_cat_dom_sf"/>
</dbReference>
<dbReference type="SUPFAM" id="SSF55486">
    <property type="entry name" value="Metalloproteases ('zincins'), catalytic domain"/>
    <property type="match status" value="1"/>
</dbReference>
<accession>A0ABW1U2B0</accession>